<evidence type="ECO:0000259" key="1">
    <source>
        <dbReference type="SMART" id="SM01321"/>
    </source>
</evidence>
<organism evidence="2 3">
    <name type="scientific">Berkelbacteria bacterium GW2011_GWB1_38_5</name>
    <dbReference type="NCBI Taxonomy" id="1618336"/>
    <lineage>
        <taxon>Bacteria</taxon>
        <taxon>Candidatus Berkelbacteria</taxon>
    </lineage>
</organism>
<dbReference type="GO" id="GO:0004803">
    <property type="term" value="F:transposase activity"/>
    <property type="evidence" value="ECO:0007669"/>
    <property type="project" value="InterPro"/>
</dbReference>
<dbReference type="EMBL" id="LBUX01000002">
    <property type="protein sequence ID" value="KKQ74564.1"/>
    <property type="molecule type" value="Genomic_DNA"/>
</dbReference>
<sequence>MRKNPLANGEVYHVFTRSIADFKIFNDALEYDRILQLIRYYQVKNKSKFSDFIDSSIVHQIGFDAALETVSKNNNPLVQIIAYCLMPTHIHLILKQLTDKGISIYMSNILNGYTRYFNIKHQRKGPLWESEFKNVLVKDDEQLLHLTRYLHLNPTTADLIKKPEDWVFSSYKEYLSQTESDICEFEGILEINHSIYRKFVNDRIAYQRELAKIKSLILD</sequence>
<dbReference type="PANTHER" id="PTHR34322:SF2">
    <property type="entry name" value="TRANSPOSASE IS200-LIKE DOMAIN-CONTAINING PROTEIN"/>
    <property type="match status" value="1"/>
</dbReference>
<name>A0A0G0MLG1_9BACT</name>
<reference evidence="2 3" key="1">
    <citation type="journal article" date="2015" name="Nature">
        <title>rRNA introns, odd ribosomes, and small enigmatic genomes across a large radiation of phyla.</title>
        <authorList>
            <person name="Brown C.T."/>
            <person name="Hug L.A."/>
            <person name="Thomas B.C."/>
            <person name="Sharon I."/>
            <person name="Castelle C.J."/>
            <person name="Singh A."/>
            <person name="Wilkins M.J."/>
            <person name="Williams K.H."/>
            <person name="Banfield J.F."/>
        </authorList>
    </citation>
    <scope>NUCLEOTIDE SEQUENCE [LARGE SCALE GENOMIC DNA]</scope>
</reference>
<evidence type="ECO:0000313" key="2">
    <source>
        <dbReference type="EMBL" id="KKQ74564.1"/>
    </source>
</evidence>
<dbReference type="GO" id="GO:0003677">
    <property type="term" value="F:DNA binding"/>
    <property type="evidence" value="ECO:0007669"/>
    <property type="project" value="InterPro"/>
</dbReference>
<dbReference type="GO" id="GO:0006313">
    <property type="term" value="P:DNA transposition"/>
    <property type="evidence" value="ECO:0007669"/>
    <property type="project" value="InterPro"/>
</dbReference>
<dbReference type="Proteomes" id="UP000034498">
    <property type="component" value="Unassembled WGS sequence"/>
</dbReference>
<dbReference type="InterPro" id="IPR002686">
    <property type="entry name" value="Transposase_17"/>
</dbReference>
<dbReference type="SUPFAM" id="SSF143422">
    <property type="entry name" value="Transposase IS200-like"/>
    <property type="match status" value="1"/>
</dbReference>
<protein>
    <recommendedName>
        <fullName evidence="1">Transposase IS200-like domain-containing protein</fullName>
    </recommendedName>
</protein>
<dbReference type="Pfam" id="PF01797">
    <property type="entry name" value="Y1_Tnp"/>
    <property type="match status" value="1"/>
</dbReference>
<dbReference type="PATRIC" id="fig|1618336.3.peg.107"/>
<gene>
    <name evidence="2" type="ORF">US94_C0002G0024</name>
</gene>
<dbReference type="PANTHER" id="PTHR34322">
    <property type="entry name" value="TRANSPOSASE, Y1_TNP DOMAIN-CONTAINING"/>
    <property type="match status" value="1"/>
</dbReference>
<accession>A0A0G0MLG1</accession>
<proteinExistence type="predicted"/>
<dbReference type="InterPro" id="IPR036515">
    <property type="entry name" value="Transposase_17_sf"/>
</dbReference>
<dbReference type="AlphaFoldDB" id="A0A0G0MLG1"/>
<dbReference type="SMART" id="SM01321">
    <property type="entry name" value="Y1_Tnp"/>
    <property type="match status" value="1"/>
</dbReference>
<feature type="domain" description="Transposase IS200-like" evidence="1">
    <location>
        <begin position="7"/>
        <end position="153"/>
    </location>
</feature>
<evidence type="ECO:0000313" key="3">
    <source>
        <dbReference type="Proteomes" id="UP000034498"/>
    </source>
</evidence>
<comment type="caution">
    <text evidence="2">The sequence shown here is derived from an EMBL/GenBank/DDBJ whole genome shotgun (WGS) entry which is preliminary data.</text>
</comment>
<dbReference type="Gene3D" id="3.30.70.1290">
    <property type="entry name" value="Transposase IS200-like"/>
    <property type="match status" value="1"/>
</dbReference>